<evidence type="ECO:0000313" key="2">
    <source>
        <dbReference type="EMBL" id="KAF5387239.1"/>
    </source>
</evidence>
<feature type="compositionally biased region" description="Low complexity" evidence="1">
    <location>
        <begin position="33"/>
        <end position="50"/>
    </location>
</feature>
<reference evidence="2 3" key="1">
    <citation type="journal article" date="2020" name="ISME J.">
        <title>Uncovering the hidden diversity of litter-decomposition mechanisms in mushroom-forming fungi.</title>
        <authorList>
            <person name="Floudas D."/>
            <person name="Bentzer J."/>
            <person name="Ahren D."/>
            <person name="Johansson T."/>
            <person name="Persson P."/>
            <person name="Tunlid A."/>
        </authorList>
    </citation>
    <scope>NUCLEOTIDE SEQUENCE [LARGE SCALE GENOMIC DNA]</scope>
    <source>
        <strain evidence="2 3">CBS 406.79</strain>
    </source>
</reference>
<dbReference type="AlphaFoldDB" id="A0A8H5HPK9"/>
<keyword evidence="3" id="KW-1185">Reference proteome</keyword>
<proteinExistence type="predicted"/>
<protein>
    <submittedName>
        <fullName evidence="2">Uncharacterized protein</fullName>
    </submittedName>
</protein>
<comment type="caution">
    <text evidence="2">The sequence shown here is derived from an EMBL/GenBank/DDBJ whole genome shotgun (WGS) entry which is preliminary data.</text>
</comment>
<gene>
    <name evidence="2" type="ORF">D9757_006874</name>
</gene>
<accession>A0A8H5HPK9</accession>
<name>A0A8H5HPK9_9AGAR</name>
<dbReference type="EMBL" id="JAACJN010000034">
    <property type="protein sequence ID" value="KAF5387239.1"/>
    <property type="molecule type" value="Genomic_DNA"/>
</dbReference>
<evidence type="ECO:0000313" key="3">
    <source>
        <dbReference type="Proteomes" id="UP000518752"/>
    </source>
</evidence>
<dbReference type="Proteomes" id="UP000518752">
    <property type="component" value="Unassembled WGS sequence"/>
</dbReference>
<organism evidence="2 3">
    <name type="scientific">Collybiopsis confluens</name>
    <dbReference type="NCBI Taxonomy" id="2823264"/>
    <lineage>
        <taxon>Eukaryota</taxon>
        <taxon>Fungi</taxon>
        <taxon>Dikarya</taxon>
        <taxon>Basidiomycota</taxon>
        <taxon>Agaricomycotina</taxon>
        <taxon>Agaricomycetes</taxon>
        <taxon>Agaricomycetidae</taxon>
        <taxon>Agaricales</taxon>
        <taxon>Marasmiineae</taxon>
        <taxon>Omphalotaceae</taxon>
        <taxon>Collybiopsis</taxon>
    </lineage>
</organism>
<evidence type="ECO:0000256" key="1">
    <source>
        <dbReference type="SAM" id="MobiDB-lite"/>
    </source>
</evidence>
<sequence length="60" mass="6396">MGSTLIKNDFTVQFLNLIAAVISFRSGWKATALPSPSSPVQSPEEVLEPSGAEKSVAYDI</sequence>
<feature type="region of interest" description="Disordered" evidence="1">
    <location>
        <begin position="32"/>
        <end position="60"/>
    </location>
</feature>